<dbReference type="AlphaFoldDB" id="A0A409X6W3"/>
<reference evidence="1 2" key="1">
    <citation type="journal article" date="2018" name="Evol. Lett.">
        <title>Horizontal gene cluster transfer increased hallucinogenic mushroom diversity.</title>
        <authorList>
            <person name="Reynolds H.T."/>
            <person name="Vijayakumar V."/>
            <person name="Gluck-Thaler E."/>
            <person name="Korotkin H.B."/>
            <person name="Matheny P.B."/>
            <person name="Slot J.C."/>
        </authorList>
    </citation>
    <scope>NUCLEOTIDE SEQUENCE [LARGE SCALE GENOMIC DNA]</scope>
    <source>
        <strain evidence="1 2">2629</strain>
    </source>
</reference>
<sequence>GLQCQHPFLCHLQFTPTTSPRSSNDVCGHSTSVHSHRRLQPLLIRVGSFQLNPDKPPYPEALAPARIASEGVLTWLQPAVDDFYMASGLGTHVGPIDGQQDKPRVLYQSEIPPKTATRAPEKKHRY</sequence>
<organism evidence="1 2">
    <name type="scientific">Panaeolus cyanescens</name>
    <dbReference type="NCBI Taxonomy" id="181874"/>
    <lineage>
        <taxon>Eukaryota</taxon>
        <taxon>Fungi</taxon>
        <taxon>Dikarya</taxon>
        <taxon>Basidiomycota</taxon>
        <taxon>Agaricomycotina</taxon>
        <taxon>Agaricomycetes</taxon>
        <taxon>Agaricomycetidae</taxon>
        <taxon>Agaricales</taxon>
        <taxon>Agaricineae</taxon>
        <taxon>Galeropsidaceae</taxon>
        <taxon>Panaeolus</taxon>
    </lineage>
</organism>
<dbReference type="Proteomes" id="UP000284842">
    <property type="component" value="Unassembled WGS sequence"/>
</dbReference>
<evidence type="ECO:0000313" key="2">
    <source>
        <dbReference type="Proteomes" id="UP000284842"/>
    </source>
</evidence>
<dbReference type="EMBL" id="NHTK01004485">
    <property type="protein sequence ID" value="PPQ86461.1"/>
    <property type="molecule type" value="Genomic_DNA"/>
</dbReference>
<dbReference type="InParanoid" id="A0A409X6W3"/>
<name>A0A409X6W3_9AGAR</name>
<proteinExistence type="predicted"/>
<comment type="caution">
    <text evidence="1">The sequence shown here is derived from an EMBL/GenBank/DDBJ whole genome shotgun (WGS) entry which is preliminary data.</text>
</comment>
<accession>A0A409X6W3</accession>
<protein>
    <submittedName>
        <fullName evidence="1">Uncharacterized protein</fullName>
    </submittedName>
</protein>
<evidence type="ECO:0000313" key="1">
    <source>
        <dbReference type="EMBL" id="PPQ86461.1"/>
    </source>
</evidence>
<feature type="non-terminal residue" evidence="1">
    <location>
        <position position="1"/>
    </location>
</feature>
<keyword evidence="2" id="KW-1185">Reference proteome</keyword>
<gene>
    <name evidence="1" type="ORF">CVT24_010094</name>
</gene>
<dbReference type="OrthoDB" id="10059875at2759"/>